<protein>
    <submittedName>
        <fullName evidence="1">Uncharacterized protein</fullName>
    </submittedName>
</protein>
<proteinExistence type="predicted"/>
<dbReference type="Proteomes" id="UP001428774">
    <property type="component" value="Unassembled WGS sequence"/>
</dbReference>
<dbReference type="AlphaFoldDB" id="A0AAW9SN01"/>
<keyword evidence="2" id="KW-1185">Reference proteome</keyword>
<organism evidence="1 2">
    <name type="scientific">Ponticoccus litoralis</name>
    <dbReference type="NCBI Taxonomy" id="422297"/>
    <lineage>
        <taxon>Bacteria</taxon>
        <taxon>Pseudomonadati</taxon>
        <taxon>Pseudomonadota</taxon>
        <taxon>Alphaproteobacteria</taxon>
        <taxon>Rhodobacterales</taxon>
        <taxon>Roseobacteraceae</taxon>
        <taxon>Ponticoccus</taxon>
    </lineage>
</organism>
<reference evidence="1 2" key="1">
    <citation type="submission" date="2024-05" db="EMBL/GenBank/DDBJ databases">
        <title>Genome sequence of Ponticoccus litoralis KCCM 90028.</title>
        <authorList>
            <person name="Kim J.M."/>
            <person name="Lee J.K."/>
            <person name="Choi B.J."/>
            <person name="Bayburt H."/>
            <person name="Baek J.H."/>
            <person name="Jeon C.O."/>
        </authorList>
    </citation>
    <scope>NUCLEOTIDE SEQUENCE [LARGE SCALE GENOMIC DNA]</scope>
    <source>
        <strain evidence="1 2">KCCM 90028</strain>
    </source>
</reference>
<dbReference type="Gene3D" id="1.20.58.2180">
    <property type="match status" value="1"/>
</dbReference>
<sequence>MAGLLYPDRWQGDLREDTRAFYKLYYHVDLADEDLERLLEWAEGRPPM</sequence>
<name>A0AAW9SN01_9RHOB</name>
<comment type="caution">
    <text evidence="1">The sequence shown here is derived from an EMBL/GenBank/DDBJ whole genome shotgun (WGS) entry which is preliminary data.</text>
</comment>
<gene>
    <name evidence="1" type="ORF">ABFB10_10690</name>
</gene>
<evidence type="ECO:0000313" key="1">
    <source>
        <dbReference type="EMBL" id="MEN9061441.1"/>
    </source>
</evidence>
<evidence type="ECO:0000313" key="2">
    <source>
        <dbReference type="Proteomes" id="UP001428774"/>
    </source>
</evidence>
<accession>A0AAW9SN01</accession>
<dbReference type="EMBL" id="JBDNCH010000002">
    <property type="protein sequence ID" value="MEN9061441.1"/>
    <property type="molecule type" value="Genomic_DNA"/>
</dbReference>
<dbReference type="RefSeq" id="WP_347166518.1">
    <property type="nucleotide sequence ID" value="NZ_JBDNCH010000002.1"/>
</dbReference>